<dbReference type="AlphaFoldDB" id="A0A9D4ULC4"/>
<keyword evidence="2" id="KW-1185">Reference proteome</keyword>
<sequence length="169" mass="18700">MKRFYAAEEEEQVDHRSCKVAPQQKHAECSSYTALPLAPAFPMISCALSAANPPFNGGNEQYYLSAAAACFQVPSAACSMQMQLVDMQGPSNTLSAALLTKKLGFQLQASMRRRFSLKNPYNIPHARPSLNWVSCTSLCHLSIRSPFSKRQDDEGPEVVMVIFKNPKIL</sequence>
<accession>A0A9D4ULC4</accession>
<name>A0A9D4ULC4_ADICA</name>
<protein>
    <submittedName>
        <fullName evidence="1">Uncharacterized protein</fullName>
    </submittedName>
</protein>
<organism evidence="1 2">
    <name type="scientific">Adiantum capillus-veneris</name>
    <name type="common">Maidenhair fern</name>
    <dbReference type="NCBI Taxonomy" id="13818"/>
    <lineage>
        <taxon>Eukaryota</taxon>
        <taxon>Viridiplantae</taxon>
        <taxon>Streptophyta</taxon>
        <taxon>Embryophyta</taxon>
        <taxon>Tracheophyta</taxon>
        <taxon>Polypodiopsida</taxon>
        <taxon>Polypodiidae</taxon>
        <taxon>Polypodiales</taxon>
        <taxon>Pteridineae</taxon>
        <taxon>Pteridaceae</taxon>
        <taxon>Vittarioideae</taxon>
        <taxon>Adiantum</taxon>
    </lineage>
</organism>
<comment type="caution">
    <text evidence="1">The sequence shown here is derived from an EMBL/GenBank/DDBJ whole genome shotgun (WGS) entry which is preliminary data.</text>
</comment>
<gene>
    <name evidence="1" type="ORF">GOP47_0014376</name>
</gene>
<dbReference type="EMBL" id="JABFUD020000014">
    <property type="protein sequence ID" value="KAI5070033.1"/>
    <property type="molecule type" value="Genomic_DNA"/>
</dbReference>
<dbReference type="Proteomes" id="UP000886520">
    <property type="component" value="Chromosome 14"/>
</dbReference>
<evidence type="ECO:0000313" key="2">
    <source>
        <dbReference type="Proteomes" id="UP000886520"/>
    </source>
</evidence>
<reference evidence="1" key="1">
    <citation type="submission" date="2021-01" db="EMBL/GenBank/DDBJ databases">
        <title>Adiantum capillus-veneris genome.</title>
        <authorList>
            <person name="Fang Y."/>
            <person name="Liao Q."/>
        </authorList>
    </citation>
    <scope>NUCLEOTIDE SEQUENCE</scope>
    <source>
        <strain evidence="1">H3</strain>
        <tissue evidence="1">Leaf</tissue>
    </source>
</reference>
<proteinExistence type="predicted"/>
<evidence type="ECO:0000313" key="1">
    <source>
        <dbReference type="EMBL" id="KAI5070033.1"/>
    </source>
</evidence>